<dbReference type="Gene3D" id="3.40.50.720">
    <property type="entry name" value="NAD(P)-binding Rossmann-like Domain"/>
    <property type="match status" value="1"/>
</dbReference>
<dbReference type="RefSeq" id="WP_212532216.1">
    <property type="nucleotide sequence ID" value="NZ_JAGSOG010000227.1"/>
</dbReference>
<dbReference type="Pfam" id="PF00107">
    <property type="entry name" value="ADH_zinc_N"/>
    <property type="match status" value="1"/>
</dbReference>
<dbReference type="InterPro" id="IPR052711">
    <property type="entry name" value="Zinc_ADH-like"/>
</dbReference>
<dbReference type="Proteomes" id="UP000675781">
    <property type="component" value="Unassembled WGS sequence"/>
</dbReference>
<dbReference type="Pfam" id="PF08240">
    <property type="entry name" value="ADH_N"/>
    <property type="match status" value="1"/>
</dbReference>
<name>A0A941IRU6_9ACTN</name>
<dbReference type="InterPro" id="IPR036291">
    <property type="entry name" value="NAD(P)-bd_dom_sf"/>
</dbReference>
<proteinExistence type="predicted"/>
<dbReference type="EMBL" id="JAGSOG010000227">
    <property type="protein sequence ID" value="MBR7837749.1"/>
    <property type="molecule type" value="Genomic_DNA"/>
</dbReference>
<gene>
    <name evidence="2" type="ORF">KDL01_31015</name>
</gene>
<dbReference type="PANTHER" id="PTHR45033">
    <property type="match status" value="1"/>
</dbReference>
<dbReference type="SUPFAM" id="SSF50129">
    <property type="entry name" value="GroES-like"/>
    <property type="match status" value="1"/>
</dbReference>
<dbReference type="CDD" id="cd08276">
    <property type="entry name" value="MDR7"/>
    <property type="match status" value="1"/>
</dbReference>
<dbReference type="AlphaFoldDB" id="A0A941IRU6"/>
<feature type="domain" description="Enoyl reductase (ER)" evidence="1">
    <location>
        <begin position="22"/>
        <end position="344"/>
    </location>
</feature>
<dbReference type="InterPro" id="IPR011032">
    <property type="entry name" value="GroES-like_sf"/>
</dbReference>
<evidence type="ECO:0000259" key="1">
    <source>
        <dbReference type="SMART" id="SM00829"/>
    </source>
</evidence>
<dbReference type="SMART" id="SM00829">
    <property type="entry name" value="PKS_ER"/>
    <property type="match status" value="1"/>
</dbReference>
<comment type="caution">
    <text evidence="2">The sequence shown here is derived from an EMBL/GenBank/DDBJ whole genome shotgun (WGS) entry which is preliminary data.</text>
</comment>
<dbReference type="InterPro" id="IPR020843">
    <property type="entry name" value="ER"/>
</dbReference>
<protein>
    <submittedName>
        <fullName evidence="2">NAD(P)-dependent alcohol dehydrogenase</fullName>
    </submittedName>
</protein>
<organism evidence="2 3">
    <name type="scientific">Actinospica durhamensis</name>
    <dbReference type="NCBI Taxonomy" id="1508375"/>
    <lineage>
        <taxon>Bacteria</taxon>
        <taxon>Bacillati</taxon>
        <taxon>Actinomycetota</taxon>
        <taxon>Actinomycetes</taxon>
        <taxon>Catenulisporales</taxon>
        <taxon>Actinospicaceae</taxon>
        <taxon>Actinospica</taxon>
    </lineage>
</organism>
<reference evidence="2" key="1">
    <citation type="submission" date="2021-04" db="EMBL/GenBank/DDBJ databases">
        <title>Genome based classification of Actinospica acidithermotolerans sp. nov., an actinobacterium isolated from an Indonesian hot spring.</title>
        <authorList>
            <person name="Kusuma A.B."/>
            <person name="Putra K.E."/>
            <person name="Nafisah S."/>
            <person name="Loh J."/>
            <person name="Nouioui I."/>
            <person name="Goodfellow M."/>
        </authorList>
    </citation>
    <scope>NUCLEOTIDE SEQUENCE</scope>
    <source>
        <strain evidence="2">CSCA 57</strain>
    </source>
</reference>
<dbReference type="InterPro" id="IPR013149">
    <property type="entry name" value="ADH-like_C"/>
</dbReference>
<sequence length="346" mass="37011">MSHEPTDVEPKTSRAYRLDPLHDLAGLSLTSRPQPTPGPGQILVRVRAASLNRRDLMLMDGSYPLPATPGVVPLSDGVGEVVEVGPGATRAAVGDRVTATYFQRWIAGPQRLAHVREQYGANHDGWLAEYVLLEDESVVRVPEYLTDAEAACLTCAGAVAWAAVTTPVPPTPAETVLTIGTGPVALFAVQFAKLHGARVVSITSSPDKAKRLLALGADEVIDRCQTPDWETAVRDLTDGAGAEHVIDAVGTQTLPRSVAAAAFNARITLIGAFPATEPTPDPFRGTYVSIRRIAVGSRTDFETMNAAVAAHRLRPVIDRAFPFAQAADAYRYYRDGNPFGKVVIEV</sequence>
<accession>A0A941IRU6</accession>
<evidence type="ECO:0000313" key="2">
    <source>
        <dbReference type="EMBL" id="MBR7837749.1"/>
    </source>
</evidence>
<keyword evidence="3" id="KW-1185">Reference proteome</keyword>
<evidence type="ECO:0000313" key="3">
    <source>
        <dbReference type="Proteomes" id="UP000675781"/>
    </source>
</evidence>
<dbReference type="SUPFAM" id="SSF51735">
    <property type="entry name" value="NAD(P)-binding Rossmann-fold domains"/>
    <property type="match status" value="1"/>
</dbReference>
<dbReference type="Gene3D" id="3.90.180.10">
    <property type="entry name" value="Medium-chain alcohol dehydrogenases, catalytic domain"/>
    <property type="match status" value="1"/>
</dbReference>
<dbReference type="PANTHER" id="PTHR45033:SF2">
    <property type="entry name" value="ZINC-TYPE ALCOHOL DEHYDROGENASE-LIKE PROTEIN C1773.06C"/>
    <property type="match status" value="1"/>
</dbReference>
<dbReference type="GO" id="GO:0016491">
    <property type="term" value="F:oxidoreductase activity"/>
    <property type="evidence" value="ECO:0007669"/>
    <property type="project" value="InterPro"/>
</dbReference>
<dbReference type="InterPro" id="IPR013154">
    <property type="entry name" value="ADH-like_N"/>
</dbReference>